<reference evidence="1" key="1">
    <citation type="submission" date="2018-02" db="EMBL/GenBank/DDBJ databases">
        <title>Rhizophora mucronata_Transcriptome.</title>
        <authorList>
            <person name="Meera S.P."/>
            <person name="Sreeshan A."/>
            <person name="Augustine A."/>
        </authorList>
    </citation>
    <scope>NUCLEOTIDE SEQUENCE</scope>
    <source>
        <tissue evidence="1">Leaf</tissue>
    </source>
</reference>
<name>A0A2P2MAI3_RHIMU</name>
<evidence type="ECO:0000313" key="1">
    <source>
        <dbReference type="EMBL" id="MBX27211.1"/>
    </source>
</evidence>
<dbReference type="EMBL" id="GGEC01046727">
    <property type="protein sequence ID" value="MBX27211.1"/>
    <property type="molecule type" value="Transcribed_RNA"/>
</dbReference>
<dbReference type="AlphaFoldDB" id="A0A2P2MAI3"/>
<proteinExistence type="predicted"/>
<sequence>MRNSKMSWDTSKKALKVEFQQRIWVRQKQNAVVVVIT</sequence>
<protein>
    <submittedName>
        <fullName evidence="1">Uncharacterized protein</fullName>
    </submittedName>
</protein>
<organism evidence="1">
    <name type="scientific">Rhizophora mucronata</name>
    <name type="common">Asiatic mangrove</name>
    <dbReference type="NCBI Taxonomy" id="61149"/>
    <lineage>
        <taxon>Eukaryota</taxon>
        <taxon>Viridiplantae</taxon>
        <taxon>Streptophyta</taxon>
        <taxon>Embryophyta</taxon>
        <taxon>Tracheophyta</taxon>
        <taxon>Spermatophyta</taxon>
        <taxon>Magnoliopsida</taxon>
        <taxon>eudicotyledons</taxon>
        <taxon>Gunneridae</taxon>
        <taxon>Pentapetalae</taxon>
        <taxon>rosids</taxon>
        <taxon>fabids</taxon>
        <taxon>Malpighiales</taxon>
        <taxon>Rhizophoraceae</taxon>
        <taxon>Rhizophora</taxon>
    </lineage>
</organism>
<accession>A0A2P2MAI3</accession>